<feature type="compositionally biased region" description="Basic residues" evidence="1">
    <location>
        <begin position="85"/>
        <end position="97"/>
    </location>
</feature>
<accession>A0A380TDU4</accession>
<gene>
    <name evidence="2" type="ORF">DF3PB_2130007</name>
</gene>
<name>A0A380TDU4_9ZZZZ</name>
<dbReference type="AlphaFoldDB" id="A0A380TDU4"/>
<dbReference type="PANTHER" id="PTHR33383:SF1">
    <property type="entry name" value="MEMBRANE PROTEIN INSERTION EFFICIENCY FACTOR-RELATED"/>
    <property type="match status" value="1"/>
</dbReference>
<dbReference type="EMBL" id="UIDG01000128">
    <property type="protein sequence ID" value="SUS05815.1"/>
    <property type="molecule type" value="Genomic_DNA"/>
</dbReference>
<dbReference type="NCBIfam" id="TIGR00278">
    <property type="entry name" value="membrane protein insertion efficiency factor YidD"/>
    <property type="match status" value="1"/>
</dbReference>
<dbReference type="Pfam" id="PF01809">
    <property type="entry name" value="YidD"/>
    <property type="match status" value="1"/>
</dbReference>
<evidence type="ECO:0000256" key="1">
    <source>
        <dbReference type="SAM" id="MobiDB-lite"/>
    </source>
</evidence>
<organism evidence="2">
    <name type="scientific">metagenome</name>
    <dbReference type="NCBI Taxonomy" id="256318"/>
    <lineage>
        <taxon>unclassified sequences</taxon>
        <taxon>metagenomes</taxon>
    </lineage>
</organism>
<evidence type="ECO:0000313" key="2">
    <source>
        <dbReference type="EMBL" id="SUS05815.1"/>
    </source>
</evidence>
<reference evidence="2" key="1">
    <citation type="submission" date="2018-07" db="EMBL/GenBank/DDBJ databases">
        <authorList>
            <person name="Quirk P.G."/>
            <person name="Krulwich T.A."/>
        </authorList>
    </citation>
    <scope>NUCLEOTIDE SEQUENCE</scope>
</reference>
<proteinExistence type="inferred from homology"/>
<dbReference type="InterPro" id="IPR002696">
    <property type="entry name" value="Membr_insert_effic_factor_YidD"/>
</dbReference>
<dbReference type="SMART" id="SM01234">
    <property type="entry name" value="Haemolytic"/>
    <property type="match status" value="1"/>
</dbReference>
<feature type="region of interest" description="Disordered" evidence="1">
    <location>
        <begin position="68"/>
        <end position="97"/>
    </location>
</feature>
<dbReference type="PANTHER" id="PTHR33383">
    <property type="entry name" value="MEMBRANE PROTEIN INSERTION EFFICIENCY FACTOR-RELATED"/>
    <property type="match status" value="1"/>
</dbReference>
<dbReference type="HAMAP" id="MF_00386">
    <property type="entry name" value="UPF0161_YidD"/>
    <property type="match status" value="1"/>
</dbReference>
<protein>
    <submittedName>
        <fullName evidence="2">Membrane protein insertion efficiency factor (Modular protein)</fullName>
    </submittedName>
</protein>
<sequence length="97" mass="10960">MMRLLNMLVCGIILGYRYLLSPLWPGVCRFEPTCSAYGLEAIRRHGALRGGWLTLTRLSRCHPWGGGGIDPVPDLSPSPGWRRVLSPRRPCHRPQRP</sequence>